<dbReference type="EMBL" id="CP041614">
    <property type="protein sequence ID" value="QDO83077.1"/>
    <property type="molecule type" value="Genomic_DNA"/>
</dbReference>
<evidence type="ECO:0000313" key="2">
    <source>
        <dbReference type="EMBL" id="QDO83077.1"/>
    </source>
</evidence>
<reference evidence="2 3" key="1">
    <citation type="submission" date="2019-07" db="EMBL/GenBank/DDBJ databases">
        <title>Shewanella sp. YLB-06 whole genomic sequence.</title>
        <authorList>
            <person name="Yu L."/>
        </authorList>
    </citation>
    <scope>NUCLEOTIDE SEQUENCE [LARGE SCALE GENOMIC DNA]</scope>
    <source>
        <strain evidence="2 3">YLB-06</strain>
    </source>
</reference>
<protein>
    <recommendedName>
        <fullName evidence="4">Bacterial Ig-like domain-containing protein</fullName>
    </recommendedName>
</protein>
<proteinExistence type="predicted"/>
<feature type="compositionally biased region" description="Polar residues" evidence="1">
    <location>
        <begin position="10"/>
        <end position="20"/>
    </location>
</feature>
<keyword evidence="3" id="KW-1185">Reference proteome</keyword>
<evidence type="ECO:0000313" key="3">
    <source>
        <dbReference type="Proteomes" id="UP000315947"/>
    </source>
</evidence>
<dbReference type="RefSeq" id="WP_144045460.1">
    <property type="nucleotide sequence ID" value="NZ_CP041614.1"/>
</dbReference>
<accession>A0ABX5WXZ2</accession>
<dbReference type="Proteomes" id="UP000315947">
    <property type="component" value="Chromosome"/>
</dbReference>
<evidence type="ECO:0000256" key="1">
    <source>
        <dbReference type="SAM" id="MobiDB-lite"/>
    </source>
</evidence>
<evidence type="ECO:0008006" key="4">
    <source>
        <dbReference type="Google" id="ProtNLM"/>
    </source>
</evidence>
<organism evidence="2 3">
    <name type="scientific">Shewanella psychropiezotolerans</name>
    <dbReference type="NCBI Taxonomy" id="2593655"/>
    <lineage>
        <taxon>Bacteria</taxon>
        <taxon>Pseudomonadati</taxon>
        <taxon>Pseudomonadota</taxon>
        <taxon>Gammaproteobacteria</taxon>
        <taxon>Alteromonadales</taxon>
        <taxon>Shewanellaceae</taxon>
        <taxon>Shewanella</taxon>
    </lineage>
</organism>
<gene>
    <name evidence="2" type="ORF">FM037_07345</name>
</gene>
<feature type="region of interest" description="Disordered" evidence="1">
    <location>
        <begin position="1"/>
        <end position="20"/>
    </location>
</feature>
<name>A0ABX5WXZ2_9GAMM</name>
<dbReference type="Pfam" id="PF17957">
    <property type="entry name" value="Big_7"/>
    <property type="match status" value="1"/>
</dbReference>
<sequence length="82" mass="8419">MASVGGNVPPSVTQTSPTADSQITVGDITLLTADAADSDGAITQVDFYLDDALLATVASAPFEHSWTATEGAPQFQGQGHRQ</sequence>
<dbReference type="Gene3D" id="2.60.40.10">
    <property type="entry name" value="Immunoglobulins"/>
    <property type="match status" value="1"/>
</dbReference>
<dbReference type="InterPro" id="IPR013783">
    <property type="entry name" value="Ig-like_fold"/>
</dbReference>